<gene>
    <name evidence="2" type="ORF">IMSHALPRED_000468</name>
</gene>
<feature type="region of interest" description="Disordered" evidence="1">
    <location>
        <begin position="253"/>
        <end position="356"/>
    </location>
</feature>
<reference evidence="2" key="1">
    <citation type="submission" date="2021-03" db="EMBL/GenBank/DDBJ databases">
        <authorList>
            <person name="Tagirdzhanova G."/>
        </authorList>
    </citation>
    <scope>NUCLEOTIDE SEQUENCE</scope>
</reference>
<evidence type="ECO:0000313" key="3">
    <source>
        <dbReference type="Proteomes" id="UP000664534"/>
    </source>
</evidence>
<feature type="region of interest" description="Disordered" evidence="1">
    <location>
        <begin position="172"/>
        <end position="205"/>
    </location>
</feature>
<accession>A0A8H3IRH2</accession>
<comment type="caution">
    <text evidence="2">The sequence shown here is derived from an EMBL/GenBank/DDBJ whole genome shotgun (WGS) entry which is preliminary data.</text>
</comment>
<feature type="region of interest" description="Disordered" evidence="1">
    <location>
        <begin position="1"/>
        <end position="32"/>
    </location>
</feature>
<protein>
    <submittedName>
        <fullName evidence="2">Uncharacterized protein</fullName>
    </submittedName>
</protein>
<dbReference type="OrthoDB" id="5395992at2759"/>
<feature type="compositionally biased region" description="Polar residues" evidence="1">
    <location>
        <begin position="139"/>
        <end position="149"/>
    </location>
</feature>
<feature type="compositionally biased region" description="Polar residues" evidence="1">
    <location>
        <begin position="180"/>
        <end position="190"/>
    </location>
</feature>
<evidence type="ECO:0000313" key="2">
    <source>
        <dbReference type="EMBL" id="CAF9937582.1"/>
    </source>
</evidence>
<feature type="compositionally biased region" description="Basic and acidic residues" evidence="1">
    <location>
        <begin position="196"/>
        <end position="205"/>
    </location>
</feature>
<keyword evidence="3" id="KW-1185">Reference proteome</keyword>
<proteinExistence type="predicted"/>
<feature type="region of interest" description="Disordered" evidence="1">
    <location>
        <begin position="50"/>
        <end position="158"/>
    </location>
</feature>
<organism evidence="2 3">
    <name type="scientific">Imshaugia aleurites</name>
    <dbReference type="NCBI Taxonomy" id="172621"/>
    <lineage>
        <taxon>Eukaryota</taxon>
        <taxon>Fungi</taxon>
        <taxon>Dikarya</taxon>
        <taxon>Ascomycota</taxon>
        <taxon>Pezizomycotina</taxon>
        <taxon>Lecanoromycetes</taxon>
        <taxon>OSLEUM clade</taxon>
        <taxon>Lecanoromycetidae</taxon>
        <taxon>Lecanorales</taxon>
        <taxon>Lecanorineae</taxon>
        <taxon>Parmeliaceae</taxon>
        <taxon>Imshaugia</taxon>
    </lineage>
</organism>
<feature type="compositionally biased region" description="Basic and acidic residues" evidence="1">
    <location>
        <begin position="294"/>
        <end position="308"/>
    </location>
</feature>
<feature type="compositionally biased region" description="Basic residues" evidence="1">
    <location>
        <begin position="281"/>
        <end position="290"/>
    </location>
</feature>
<evidence type="ECO:0000256" key="1">
    <source>
        <dbReference type="SAM" id="MobiDB-lite"/>
    </source>
</evidence>
<sequence>MSSISPVSPLTPVSPMSPAKTSHKPPHVVLNQPSSSLYGMEIAVPSPMTPEFRDFRASSSKALPSTPMDASFPFSTHSAPTSRKESRTYTNLNAERPRTPRSALQDEVLSSRTFLAPPGTRSSTSRVPDKVPLRPQLTRDAQTQGASDSMTRKQPLGDAFLTEWKAPDYEYSDDEYGSSLPASRKNSSHGSWAPSEHTRSAEERAKDYTSVLPAFAPEAFCSESDFWPSEMSARITDVFDESLMPAPLVLTGNSEDRKLSSQFSSSDSEVDSLHDGSRPSLRSRAKKAFNSRKASQERKEKAHADSKPSQHSQGGELSPAKRASLQSGIDDMYNTLTGLCSPTKPKMKHDSTNSKSKAIARDLRCQATAIAADQKSGKKSWDSLKSLQRPALKKDDSMGKKLASVLQNGAMAVGFDKAKERKMKNEE</sequence>
<name>A0A8H3IRH2_9LECA</name>
<dbReference type="Proteomes" id="UP000664534">
    <property type="component" value="Unassembled WGS sequence"/>
</dbReference>
<dbReference type="EMBL" id="CAJPDT010000100">
    <property type="protein sequence ID" value="CAF9937582.1"/>
    <property type="molecule type" value="Genomic_DNA"/>
</dbReference>
<dbReference type="AlphaFoldDB" id="A0A8H3IRH2"/>